<feature type="compositionally biased region" description="Basic and acidic residues" evidence="1">
    <location>
        <begin position="1"/>
        <end position="13"/>
    </location>
</feature>
<evidence type="ECO:0000256" key="1">
    <source>
        <dbReference type="SAM" id="MobiDB-lite"/>
    </source>
</evidence>
<name>A0A3S9WAI8_9MICO</name>
<keyword evidence="2" id="KW-1133">Transmembrane helix</keyword>
<feature type="transmembrane region" description="Helical" evidence="2">
    <location>
        <begin position="170"/>
        <end position="191"/>
    </location>
</feature>
<feature type="transmembrane region" description="Helical" evidence="2">
    <location>
        <begin position="92"/>
        <end position="113"/>
    </location>
</feature>
<accession>A0A3S9WAI8</accession>
<feature type="compositionally biased region" description="Acidic residues" evidence="1">
    <location>
        <begin position="14"/>
        <end position="23"/>
    </location>
</feature>
<evidence type="ECO:0000313" key="3">
    <source>
        <dbReference type="EMBL" id="AZS37092.1"/>
    </source>
</evidence>
<keyword evidence="2" id="KW-0812">Transmembrane</keyword>
<sequence length="193" mass="19916">MASDRTPRDRDDDALSWGDEDPTLDTGVSARDEASHVDAAPRAEPLPGGYTAVGRGTKDGAPVPAETTPTAVDTADVTAEDAAAPASMSSPALLALGVIGGVYLLFAIGWLIGGSRLQGVAGFLVDPSGVAPPLWTGGNLVALWLAVLAPVIWFGTVYRLTRSSRAWVRWALLALGVILLVPWPFVMVGAAGS</sequence>
<reference evidence="3 4" key="1">
    <citation type="submission" date="2018-08" db="EMBL/GenBank/DDBJ databases">
        <title>Microbacterium lemovicicum sp. nov., a bacterium isolated from a natural uranium-rich soil.</title>
        <authorList>
            <person name="ORTET P."/>
        </authorList>
    </citation>
    <scope>NUCLEOTIDE SEQUENCE [LARGE SCALE GENOMIC DNA]</scope>
    <source>
        <strain evidence="3 4">Viu22</strain>
    </source>
</reference>
<feature type="transmembrane region" description="Helical" evidence="2">
    <location>
        <begin position="133"/>
        <end position="158"/>
    </location>
</feature>
<keyword evidence="2" id="KW-0472">Membrane</keyword>
<evidence type="ECO:0000256" key="2">
    <source>
        <dbReference type="SAM" id="Phobius"/>
    </source>
</evidence>
<dbReference type="OrthoDB" id="4981704at2"/>
<dbReference type="RefSeq" id="WP_127095705.1">
    <property type="nucleotide sequence ID" value="NZ_CP031423.1"/>
</dbReference>
<dbReference type="Proteomes" id="UP000276888">
    <property type="component" value="Chromosome"/>
</dbReference>
<dbReference type="AlphaFoldDB" id="A0A3S9WAI8"/>
<organism evidence="3 4">
    <name type="scientific">Microbacterium lemovicicum</name>
    <dbReference type="NCBI Taxonomy" id="1072463"/>
    <lineage>
        <taxon>Bacteria</taxon>
        <taxon>Bacillati</taxon>
        <taxon>Actinomycetota</taxon>
        <taxon>Actinomycetes</taxon>
        <taxon>Micrococcales</taxon>
        <taxon>Microbacteriaceae</taxon>
        <taxon>Microbacterium</taxon>
    </lineage>
</organism>
<evidence type="ECO:0000313" key="4">
    <source>
        <dbReference type="Proteomes" id="UP000276888"/>
    </source>
</evidence>
<feature type="region of interest" description="Disordered" evidence="1">
    <location>
        <begin position="1"/>
        <end position="73"/>
    </location>
</feature>
<proteinExistence type="predicted"/>
<keyword evidence="4" id="KW-1185">Reference proteome</keyword>
<protein>
    <recommendedName>
        <fullName evidence="5">DNA polymerase III subunit gamma/tau</fullName>
    </recommendedName>
</protein>
<dbReference type="EMBL" id="CP031423">
    <property type="protein sequence ID" value="AZS37092.1"/>
    <property type="molecule type" value="Genomic_DNA"/>
</dbReference>
<evidence type="ECO:0008006" key="5">
    <source>
        <dbReference type="Google" id="ProtNLM"/>
    </source>
</evidence>
<dbReference type="KEGG" id="mlv:CVS47_01719"/>
<gene>
    <name evidence="3" type="ORF">CVS47_01719</name>
</gene>
<feature type="compositionally biased region" description="Basic and acidic residues" evidence="1">
    <location>
        <begin position="30"/>
        <end position="41"/>
    </location>
</feature>
<feature type="compositionally biased region" description="Low complexity" evidence="1">
    <location>
        <begin position="61"/>
        <end position="73"/>
    </location>
</feature>